<dbReference type="EMBL" id="HG793127">
    <property type="protein sequence ID" value="CDK26951.1"/>
    <property type="molecule type" value="Genomic_DNA"/>
</dbReference>
<feature type="compositionally biased region" description="Acidic residues" evidence="1">
    <location>
        <begin position="331"/>
        <end position="349"/>
    </location>
</feature>
<dbReference type="InterPro" id="IPR037470">
    <property type="entry name" value="IVY1"/>
</dbReference>
<gene>
    <name evidence="2" type="ORF">KUCA_T00002928001</name>
</gene>
<reference evidence="2" key="2">
    <citation type="submission" date="2014-02" db="EMBL/GenBank/DDBJ databases">
        <title>Complete DNA sequence of /Kuraishia capsulata/ illustrates novel genomic features among budding yeasts (/Saccharomycotina/).</title>
        <authorList>
            <person name="Morales L."/>
            <person name="Noel B."/>
            <person name="Porcel B."/>
            <person name="Marcet-Houben M."/>
            <person name="Hullo M-F."/>
            <person name="Sacerdot C."/>
            <person name="Tekaia F."/>
            <person name="Leh-Louis V."/>
            <person name="Despons L."/>
            <person name="Khanna V."/>
            <person name="Aury J-M."/>
            <person name="Barbe V."/>
            <person name="Couloux A."/>
            <person name="Labadie K."/>
            <person name="Pelletier E."/>
            <person name="Souciet J-L."/>
            <person name="Boekhout T."/>
            <person name="Gabaldon T."/>
            <person name="Wincker P."/>
            <person name="Dujon B."/>
        </authorList>
    </citation>
    <scope>NUCLEOTIDE SEQUENCE</scope>
    <source>
        <strain evidence="2">CBS 1993</strain>
    </source>
</reference>
<dbReference type="InterPro" id="IPR027267">
    <property type="entry name" value="AH/BAR_dom_sf"/>
</dbReference>
<evidence type="ECO:0008006" key="4">
    <source>
        <dbReference type="Google" id="ProtNLM"/>
    </source>
</evidence>
<organism evidence="2 3">
    <name type="scientific">Kuraishia capsulata CBS 1993</name>
    <dbReference type="NCBI Taxonomy" id="1382522"/>
    <lineage>
        <taxon>Eukaryota</taxon>
        <taxon>Fungi</taxon>
        <taxon>Dikarya</taxon>
        <taxon>Ascomycota</taxon>
        <taxon>Saccharomycotina</taxon>
        <taxon>Pichiomycetes</taxon>
        <taxon>Pichiales</taxon>
        <taxon>Pichiaceae</taxon>
        <taxon>Kuraishia</taxon>
    </lineage>
</organism>
<feature type="region of interest" description="Disordered" evidence="1">
    <location>
        <begin position="316"/>
        <end position="440"/>
    </location>
</feature>
<keyword evidence="3" id="KW-1185">Reference proteome</keyword>
<dbReference type="Proteomes" id="UP000019384">
    <property type="component" value="Unassembled WGS sequence"/>
</dbReference>
<name>W6MKM9_9ASCO</name>
<dbReference type="GeneID" id="34520335"/>
<dbReference type="GO" id="GO:0000329">
    <property type="term" value="C:fungal-type vacuole membrane"/>
    <property type="evidence" value="ECO:0007669"/>
    <property type="project" value="InterPro"/>
</dbReference>
<dbReference type="RefSeq" id="XP_022458947.1">
    <property type="nucleotide sequence ID" value="XM_022603220.1"/>
</dbReference>
<protein>
    <recommendedName>
        <fullName evidence="4">IMD domain-containing protein</fullName>
    </recommendedName>
</protein>
<dbReference type="HOGENOM" id="CLU_034174_0_0_1"/>
<proteinExistence type="predicted"/>
<evidence type="ECO:0000313" key="3">
    <source>
        <dbReference type="Proteomes" id="UP000019384"/>
    </source>
</evidence>
<feature type="compositionally biased region" description="Polar residues" evidence="1">
    <location>
        <begin position="31"/>
        <end position="50"/>
    </location>
</feature>
<feature type="compositionally biased region" description="Low complexity" evidence="1">
    <location>
        <begin position="354"/>
        <end position="378"/>
    </location>
</feature>
<reference evidence="2" key="1">
    <citation type="submission" date="2013-12" db="EMBL/GenBank/DDBJ databases">
        <authorList>
            <person name="Genoscope - CEA"/>
        </authorList>
    </citation>
    <scope>NUCLEOTIDE SEQUENCE</scope>
    <source>
        <strain evidence="2">CBS 1993</strain>
    </source>
</reference>
<dbReference type="GO" id="GO:0042144">
    <property type="term" value="P:vacuole fusion, non-autophagic"/>
    <property type="evidence" value="ECO:0007669"/>
    <property type="project" value="InterPro"/>
</dbReference>
<dbReference type="AlphaFoldDB" id="W6MKM9"/>
<evidence type="ECO:0000256" key="1">
    <source>
        <dbReference type="SAM" id="MobiDB-lite"/>
    </source>
</evidence>
<dbReference type="PANTHER" id="PTHR38407">
    <property type="entry name" value="PROTEIN IVY1"/>
    <property type="match status" value="1"/>
</dbReference>
<accession>W6MKM9</accession>
<dbReference type="STRING" id="1382522.W6MKM9"/>
<dbReference type="OrthoDB" id="5594612at2759"/>
<dbReference type="Gene3D" id="1.20.1270.60">
    <property type="entry name" value="Arfaptin homology (AH) domain/BAR domain"/>
    <property type="match status" value="1"/>
</dbReference>
<sequence>MTSVEEGYRDKKASPVRKAPAHLSEFYSYVNGASSSPSTPEQQQHSATSSPKRHEPQSPSRISENGRYDFSPKRHFTNTLRKDSFTTLNSISSMTSSTLDLPTLITQNDVKETIGCYNALLTAAENYRNSLMVVSDAASDFGKALEECARCKGSGSASEGLMGAGGLHYLISNHHQILARSVESTFEQPVKKVCDLYAKESKETEVKYKTMIRDKARTLKKSEMDNYKFSKKKTRNIVAYKSNLMQLASQLDEIDKMKHDYYLTSFEQVQESAQQVLKQASSVVRAEVEIYEGIARKGWSGGGLDSLIARSPDPFTAWESDKHNPSTPAESLDEITEADETITRDEDDEYTKNGSVSPGSAAEPSPSSSKDVTGGSSSALHVEQLGQAFSKVGLEDGDFAEATSTPTKPTHHGNGISEVDDDEAADESFSLPVPHESSSNMIKVAPVLSEWD</sequence>
<feature type="region of interest" description="Disordered" evidence="1">
    <location>
        <begin position="30"/>
        <end position="74"/>
    </location>
</feature>
<dbReference type="PANTHER" id="PTHR38407:SF1">
    <property type="entry name" value="PROTEIN IVY1"/>
    <property type="match status" value="1"/>
</dbReference>
<dbReference type="SUPFAM" id="SSF103657">
    <property type="entry name" value="BAR/IMD domain-like"/>
    <property type="match status" value="1"/>
</dbReference>
<evidence type="ECO:0000313" key="2">
    <source>
        <dbReference type="EMBL" id="CDK26951.1"/>
    </source>
</evidence>
<dbReference type="GO" id="GO:0005543">
    <property type="term" value="F:phospholipid binding"/>
    <property type="evidence" value="ECO:0007669"/>
    <property type="project" value="InterPro"/>
</dbReference>